<dbReference type="RefSeq" id="WP_013175794.1">
    <property type="nucleotide sequence ID" value="NC_014220.1"/>
</dbReference>
<sequence length="172" mass="19955">MAMRRAVALTFLAMMVVLLIGLGWELHARAEVRKARGDYIAALQRFEQKAKTPAEMERLPWAAQYLYLKSKVYPQRQEDLDAADQALKRVKQYKGKILEPGLRSRLGDYIGVANRLLTWTEEMWANEKEIDAAYFARDWGRRQELALDRSALGEKGQELVEAERRKWEKTGL</sequence>
<protein>
    <submittedName>
        <fullName evidence="1">Uncharacterized protein</fullName>
    </submittedName>
</protein>
<gene>
    <name evidence="1" type="ordered locus">Slip_1633</name>
</gene>
<dbReference type="STRING" id="643648.Slip_1633"/>
<reference evidence="1 2" key="2">
    <citation type="journal article" date="2010" name="Stand. Genomic Sci.">
        <title>Complete genome sequence of Syntrophothermus lipocalidus type strain (TGB-C1).</title>
        <authorList>
            <person name="Djao O.D."/>
            <person name="Zhang X."/>
            <person name="Lucas S."/>
            <person name="Lapidus A."/>
            <person name="Del Rio T.G."/>
            <person name="Nolan M."/>
            <person name="Tice H."/>
            <person name="Cheng J.F."/>
            <person name="Han C."/>
            <person name="Tapia R."/>
            <person name="Goodwin L."/>
            <person name="Pitluck S."/>
            <person name="Liolios K."/>
            <person name="Ivanova N."/>
            <person name="Mavromatis K."/>
            <person name="Mikhailova N."/>
            <person name="Ovchinnikova G."/>
            <person name="Pati A."/>
            <person name="Brambilla E."/>
            <person name="Chen A."/>
            <person name="Palaniappan K."/>
            <person name="Land M."/>
            <person name="Hauser L."/>
            <person name="Chang Y.J."/>
            <person name="Jeffries C.D."/>
            <person name="Rohde M."/>
            <person name="Sikorski J."/>
            <person name="Spring S."/>
            <person name="Goker M."/>
            <person name="Detter J.C."/>
            <person name="Woyke T."/>
            <person name="Bristow J."/>
            <person name="Eisen J.A."/>
            <person name="Markowitz V."/>
            <person name="Hugenholtz P."/>
            <person name="Kyrpides N.C."/>
            <person name="Klenk H.P."/>
        </authorList>
    </citation>
    <scope>NUCLEOTIDE SEQUENCE [LARGE SCALE GENOMIC DNA]</scope>
    <source>
        <strain evidence="2">DSM 12680 / TGB-C1</strain>
    </source>
</reference>
<evidence type="ECO:0000313" key="2">
    <source>
        <dbReference type="Proteomes" id="UP000000378"/>
    </source>
</evidence>
<dbReference type="AlphaFoldDB" id="D7CNV7"/>
<evidence type="ECO:0000313" key="1">
    <source>
        <dbReference type="EMBL" id="ADI02392.1"/>
    </source>
</evidence>
<organism evidence="1 2">
    <name type="scientific">Syntrophothermus lipocalidus (strain DSM 12680 / TGB-C1)</name>
    <dbReference type="NCBI Taxonomy" id="643648"/>
    <lineage>
        <taxon>Bacteria</taxon>
        <taxon>Bacillati</taxon>
        <taxon>Bacillota</taxon>
        <taxon>Clostridia</taxon>
        <taxon>Eubacteriales</taxon>
        <taxon>Syntrophomonadaceae</taxon>
        <taxon>Syntrophothermus</taxon>
    </lineage>
</organism>
<name>D7CNV7_SYNLT</name>
<accession>D7CNV7</accession>
<dbReference type="KEGG" id="slp:Slip_1633"/>
<dbReference type="HOGENOM" id="CLU_1554537_0_0_9"/>
<proteinExistence type="predicted"/>
<dbReference type="Proteomes" id="UP000000378">
    <property type="component" value="Chromosome"/>
</dbReference>
<reference evidence="2" key="1">
    <citation type="journal article" date="2010" name="Stand. Genomic Sci.">
        <title>Complete genome sequence of Syntrophothermus lipocalidus type strain (TGB-C1T).</title>
        <authorList>
            <consortium name="US DOE Joint Genome Institute (JGI-PGF)"/>
            <person name="Djao O."/>
            <person name="Zhang X."/>
            <person name="Lucas S."/>
            <person name="Lapidus A."/>
            <person name="Glavina Del Rio T."/>
            <person name="Nolan M."/>
            <person name="Tice H."/>
            <person name="Cheng J."/>
            <person name="Han C."/>
            <person name="Tapia R."/>
            <person name="Goodwin L."/>
            <person name="Pitluck S."/>
            <person name="Liolios K."/>
            <person name="Ivanova N."/>
            <person name="Mavromatis K."/>
            <person name="Mikhailova N."/>
            <person name="Ovchinnikova G."/>
            <person name="Pati A."/>
            <person name="Brambilla E."/>
            <person name="Chen A."/>
            <person name="Palaniappan K."/>
            <person name="Land M."/>
            <person name="Hauser L."/>
            <person name="Chang Y."/>
            <person name="Jeffries C."/>
            <person name="Rohde M."/>
            <person name="Sikorski J."/>
            <person name="Spring S."/>
            <person name="Goker M."/>
            <person name="Detter J."/>
            <person name="Woyke T."/>
            <person name="Bristow J."/>
            <person name="Eisen J."/>
            <person name="Markowitz V."/>
            <person name="Hugenholtz P."/>
            <person name="Kyrpides N."/>
            <person name="Klenk H."/>
        </authorList>
    </citation>
    <scope>NUCLEOTIDE SEQUENCE [LARGE SCALE GENOMIC DNA]</scope>
    <source>
        <strain evidence="2">DSM 12680 / TGB-C1</strain>
    </source>
</reference>
<dbReference type="EMBL" id="CP002048">
    <property type="protein sequence ID" value="ADI02392.1"/>
    <property type="molecule type" value="Genomic_DNA"/>
</dbReference>
<keyword evidence="2" id="KW-1185">Reference proteome</keyword>